<dbReference type="AlphaFoldDB" id="K0QZV1"/>
<protein>
    <submittedName>
        <fullName evidence="2">Uncharacterized protein</fullName>
    </submittedName>
</protein>
<reference evidence="2 3" key="1">
    <citation type="journal article" date="2012" name="Genome Biol.">
        <title>Genome and low-iron response of an oceanic diatom adapted to chronic iron limitation.</title>
        <authorList>
            <person name="Lommer M."/>
            <person name="Specht M."/>
            <person name="Roy A.S."/>
            <person name="Kraemer L."/>
            <person name="Andreson R."/>
            <person name="Gutowska M.A."/>
            <person name="Wolf J."/>
            <person name="Bergner S.V."/>
            <person name="Schilhabel M.B."/>
            <person name="Klostermeier U.C."/>
            <person name="Beiko R.G."/>
            <person name="Rosenstiel P."/>
            <person name="Hippler M."/>
            <person name="Laroche J."/>
        </authorList>
    </citation>
    <scope>NUCLEOTIDE SEQUENCE [LARGE SCALE GENOMIC DNA]</scope>
    <source>
        <strain evidence="2 3">CCMP1005</strain>
    </source>
</reference>
<feature type="region of interest" description="Disordered" evidence="1">
    <location>
        <begin position="1"/>
        <end position="68"/>
    </location>
</feature>
<keyword evidence="3" id="KW-1185">Reference proteome</keyword>
<organism evidence="2 3">
    <name type="scientific">Thalassiosira oceanica</name>
    <name type="common">Marine diatom</name>
    <dbReference type="NCBI Taxonomy" id="159749"/>
    <lineage>
        <taxon>Eukaryota</taxon>
        <taxon>Sar</taxon>
        <taxon>Stramenopiles</taxon>
        <taxon>Ochrophyta</taxon>
        <taxon>Bacillariophyta</taxon>
        <taxon>Coscinodiscophyceae</taxon>
        <taxon>Thalassiosirophycidae</taxon>
        <taxon>Thalassiosirales</taxon>
        <taxon>Thalassiosiraceae</taxon>
        <taxon>Thalassiosira</taxon>
    </lineage>
</organism>
<evidence type="ECO:0000313" key="3">
    <source>
        <dbReference type="Proteomes" id="UP000266841"/>
    </source>
</evidence>
<sequence>MVGRPTIHHRGNTDEENKQSPGRTRRRRISRIRWKPVGQRDDSTGTHSIPSPPRCTPRAPHRNRSAHDDARAQIFPALCSSARRTSAAPPSSRRARQGPLLPRPDRYVMLPLTIGGLERSPGSAKGCEGPSPQTESAWMELVIHPVDVHPMYELTERRSFHGVVEALTNLGRRRQHQILRSVAVTL</sequence>
<accession>K0QZV1</accession>
<feature type="compositionally biased region" description="Basic residues" evidence="1">
    <location>
        <begin position="1"/>
        <end position="10"/>
    </location>
</feature>
<dbReference type="EMBL" id="AGNL01049222">
    <property type="protein sequence ID" value="EJK44785.1"/>
    <property type="molecule type" value="Genomic_DNA"/>
</dbReference>
<proteinExistence type="predicted"/>
<feature type="region of interest" description="Disordered" evidence="1">
    <location>
        <begin position="82"/>
        <end position="103"/>
    </location>
</feature>
<feature type="compositionally biased region" description="Low complexity" evidence="1">
    <location>
        <begin position="82"/>
        <end position="92"/>
    </location>
</feature>
<feature type="compositionally biased region" description="Basic residues" evidence="1">
    <location>
        <begin position="23"/>
        <end position="34"/>
    </location>
</feature>
<gene>
    <name evidence="2" type="ORF">THAOC_36648</name>
</gene>
<comment type="caution">
    <text evidence="2">The sequence shown here is derived from an EMBL/GenBank/DDBJ whole genome shotgun (WGS) entry which is preliminary data.</text>
</comment>
<dbReference type="Proteomes" id="UP000266841">
    <property type="component" value="Unassembled WGS sequence"/>
</dbReference>
<name>K0QZV1_THAOC</name>
<evidence type="ECO:0000256" key="1">
    <source>
        <dbReference type="SAM" id="MobiDB-lite"/>
    </source>
</evidence>
<evidence type="ECO:0000313" key="2">
    <source>
        <dbReference type="EMBL" id="EJK44785.1"/>
    </source>
</evidence>